<dbReference type="EMBL" id="JELY01002094">
    <property type="protein sequence ID" value="KYF53627.1"/>
    <property type="molecule type" value="Genomic_DNA"/>
</dbReference>
<sequence>MRIEGLALEQLDEHCARVLELTPHARDLIADPSRAREARDEFAAIGFATVRDVIPRDAWIGLVTIVLPILRRVAEEVTLIQQPISLERLSDGARFRRVDPHCLRNPATREKMSLLLEKLGLSPLGASLAAALTPLIRGVVGPVSFSRTYFYLYEEGDYISAHNDHHVGDRVDVQFPVSLGTPGGVRVLSGGFLEMRYDVAGSMNVLGPRVWHDVPPVLRSDPDVAPRRFNMGFRFTPDPAA</sequence>
<accession>A0A150PD84</accession>
<comment type="caution">
    <text evidence="1">The sequence shown here is derived from an EMBL/GenBank/DDBJ whole genome shotgun (WGS) entry which is preliminary data.</text>
</comment>
<dbReference type="Proteomes" id="UP000075420">
    <property type="component" value="Unassembled WGS sequence"/>
</dbReference>
<evidence type="ECO:0000313" key="2">
    <source>
        <dbReference type="Proteomes" id="UP000075420"/>
    </source>
</evidence>
<evidence type="ECO:0000313" key="1">
    <source>
        <dbReference type="EMBL" id="KYF53627.1"/>
    </source>
</evidence>
<proteinExistence type="predicted"/>
<reference evidence="1 2" key="1">
    <citation type="submission" date="2014-02" db="EMBL/GenBank/DDBJ databases">
        <title>The small core and large imbalanced accessory genome model reveals a collaborative survival strategy of Sorangium cellulosum strains in nature.</title>
        <authorList>
            <person name="Han K."/>
            <person name="Peng R."/>
            <person name="Blom J."/>
            <person name="Li Y.-Z."/>
        </authorList>
    </citation>
    <scope>NUCLEOTIDE SEQUENCE [LARGE SCALE GENOMIC DNA]</scope>
    <source>
        <strain evidence="1 2">So0157-25</strain>
    </source>
</reference>
<name>A0A150PD84_SORCE</name>
<dbReference type="AlphaFoldDB" id="A0A150PD84"/>
<organism evidence="1 2">
    <name type="scientific">Sorangium cellulosum</name>
    <name type="common">Polyangium cellulosum</name>
    <dbReference type="NCBI Taxonomy" id="56"/>
    <lineage>
        <taxon>Bacteria</taxon>
        <taxon>Pseudomonadati</taxon>
        <taxon>Myxococcota</taxon>
        <taxon>Polyangia</taxon>
        <taxon>Polyangiales</taxon>
        <taxon>Polyangiaceae</taxon>
        <taxon>Sorangium</taxon>
    </lineage>
</organism>
<gene>
    <name evidence="1" type="ORF">BE08_23970</name>
</gene>
<protein>
    <recommendedName>
        <fullName evidence="3">Fe2OG dioxygenase domain-containing protein</fullName>
    </recommendedName>
</protein>
<evidence type="ECO:0008006" key="3">
    <source>
        <dbReference type="Google" id="ProtNLM"/>
    </source>
</evidence>